<comment type="caution">
    <text evidence="3">The sequence shown here is derived from an EMBL/GenBank/DDBJ whole genome shotgun (WGS) entry which is preliminary data.</text>
</comment>
<protein>
    <recommendedName>
        <fullName evidence="2">Fe-S metabolism associated domain-containing protein</fullName>
    </recommendedName>
</protein>
<feature type="compositionally biased region" description="Polar residues" evidence="1">
    <location>
        <begin position="227"/>
        <end position="242"/>
    </location>
</feature>
<dbReference type="Pfam" id="PF02657">
    <property type="entry name" value="SufE"/>
    <property type="match status" value="1"/>
</dbReference>
<dbReference type="Gene3D" id="3.30.300.90">
    <property type="entry name" value="BolA-like"/>
    <property type="match status" value="1"/>
</dbReference>
<dbReference type="InterPro" id="IPR003808">
    <property type="entry name" value="Fe-S_metab-assoc_dom"/>
</dbReference>
<organism evidence="3 4">
    <name type="scientific">Coccomyxa subellipsoidea</name>
    <dbReference type="NCBI Taxonomy" id="248742"/>
    <lineage>
        <taxon>Eukaryota</taxon>
        <taxon>Viridiplantae</taxon>
        <taxon>Chlorophyta</taxon>
        <taxon>core chlorophytes</taxon>
        <taxon>Trebouxiophyceae</taxon>
        <taxon>Trebouxiophyceae incertae sedis</taxon>
        <taxon>Coccomyxaceae</taxon>
        <taxon>Coccomyxa</taxon>
    </lineage>
</organism>
<dbReference type="PANTHER" id="PTHR46230">
    <property type="match status" value="1"/>
</dbReference>
<dbReference type="SUPFAM" id="SSF82657">
    <property type="entry name" value="BolA-like"/>
    <property type="match status" value="1"/>
</dbReference>
<evidence type="ECO:0000313" key="3">
    <source>
        <dbReference type="EMBL" id="KAK9915443.1"/>
    </source>
</evidence>
<dbReference type="Pfam" id="PF01722">
    <property type="entry name" value="BolA"/>
    <property type="match status" value="1"/>
</dbReference>
<dbReference type="SUPFAM" id="SSF82649">
    <property type="entry name" value="SufE/NifU"/>
    <property type="match status" value="1"/>
</dbReference>
<gene>
    <name evidence="3" type="ORF">WJX75_009239</name>
</gene>
<dbReference type="InterPro" id="IPR036065">
    <property type="entry name" value="BolA-like_sf"/>
</dbReference>
<reference evidence="3 4" key="1">
    <citation type="journal article" date="2024" name="Nat. Commun.">
        <title>Phylogenomics reveals the evolutionary origins of lichenization in chlorophyte algae.</title>
        <authorList>
            <person name="Puginier C."/>
            <person name="Libourel C."/>
            <person name="Otte J."/>
            <person name="Skaloud P."/>
            <person name="Haon M."/>
            <person name="Grisel S."/>
            <person name="Petersen M."/>
            <person name="Berrin J.G."/>
            <person name="Delaux P.M."/>
            <person name="Dal Grande F."/>
            <person name="Keller J."/>
        </authorList>
    </citation>
    <scope>NUCLEOTIDE SEQUENCE [LARGE SCALE GENOMIC DNA]</scope>
    <source>
        <strain evidence="3 4">SAG 216-7</strain>
    </source>
</reference>
<accession>A0ABR2YUH1</accession>
<feature type="compositionally biased region" description="Polar residues" evidence="1">
    <location>
        <begin position="207"/>
        <end position="220"/>
    </location>
</feature>
<evidence type="ECO:0000256" key="1">
    <source>
        <dbReference type="SAM" id="MobiDB-lite"/>
    </source>
</evidence>
<sequence>MAAFTSFSTPCTHRSVRPGVSNAITQYRTFRGISQEFLSRRSCEDIKQLKGTSIGCRSRTPSAVQATAATSALPVELKKIVDLFNMVPDPKLKYQQLLAYGKKLPPMPAEDHTEDNKVRGCVSQVWVKAELRDGKVYWSADSDSVLTKGLAALLVQGLSGCTLEEVVSLSPDWISNMGLQQSLTPSRNNGFLNMFALMRQKAAELSDGQQASNIPGTDSRSGGGQDASASNSNGAATRTPDSSAKPVRASMERKLTEALQPESLTILDESSQHAGHAGSRMLASPSGETHFKVIVVSSAFEGLNTVKRHRLVYKILEEELAGPIHALSLDTKSHQEMQ</sequence>
<evidence type="ECO:0000259" key="2">
    <source>
        <dbReference type="Pfam" id="PF02657"/>
    </source>
</evidence>
<dbReference type="EMBL" id="JALJOT010000005">
    <property type="protein sequence ID" value="KAK9915443.1"/>
    <property type="molecule type" value="Genomic_DNA"/>
</dbReference>
<feature type="region of interest" description="Disordered" evidence="1">
    <location>
        <begin position="206"/>
        <end position="252"/>
    </location>
</feature>
<dbReference type="Gene3D" id="3.90.1010.10">
    <property type="match status" value="1"/>
</dbReference>
<dbReference type="InterPro" id="IPR002634">
    <property type="entry name" value="BolA"/>
</dbReference>
<evidence type="ECO:0000313" key="4">
    <source>
        <dbReference type="Proteomes" id="UP001491310"/>
    </source>
</evidence>
<dbReference type="PANTHER" id="PTHR46230:SF3">
    <property type="entry name" value="SUFE-LIKE PROTEIN 1, CHLOROPLASTIC_MITOCHONDRIAL"/>
    <property type="match status" value="1"/>
</dbReference>
<keyword evidence="4" id="KW-1185">Reference proteome</keyword>
<name>A0ABR2YUH1_9CHLO</name>
<dbReference type="Proteomes" id="UP001491310">
    <property type="component" value="Unassembled WGS sequence"/>
</dbReference>
<proteinExistence type="predicted"/>
<feature type="domain" description="Fe-S metabolism associated" evidence="2">
    <location>
        <begin position="82"/>
        <end position="200"/>
    </location>
</feature>